<feature type="transmembrane region" description="Helical" evidence="1">
    <location>
        <begin position="112"/>
        <end position="129"/>
    </location>
</feature>
<keyword evidence="1" id="KW-1133">Transmembrane helix</keyword>
<keyword evidence="1" id="KW-0812">Transmembrane</keyword>
<dbReference type="AlphaFoldDB" id="A0A7M5VB19"/>
<proteinExistence type="predicted"/>
<evidence type="ECO:0000256" key="1">
    <source>
        <dbReference type="SAM" id="Phobius"/>
    </source>
</evidence>
<dbReference type="RefSeq" id="XP_066925442.1">
    <property type="nucleotide sequence ID" value="XM_067069341.1"/>
</dbReference>
<organism evidence="2 3">
    <name type="scientific">Clytia hemisphaerica</name>
    <dbReference type="NCBI Taxonomy" id="252671"/>
    <lineage>
        <taxon>Eukaryota</taxon>
        <taxon>Metazoa</taxon>
        <taxon>Cnidaria</taxon>
        <taxon>Hydrozoa</taxon>
        <taxon>Hydroidolina</taxon>
        <taxon>Leptothecata</taxon>
        <taxon>Obeliida</taxon>
        <taxon>Clytiidae</taxon>
        <taxon>Clytia</taxon>
    </lineage>
</organism>
<feature type="transmembrane region" description="Helical" evidence="1">
    <location>
        <begin position="26"/>
        <end position="47"/>
    </location>
</feature>
<dbReference type="Proteomes" id="UP000594262">
    <property type="component" value="Unplaced"/>
</dbReference>
<name>A0A7M5VB19_9CNID</name>
<evidence type="ECO:0000313" key="2">
    <source>
        <dbReference type="EnsemblMetazoa" id="CLYHEMP009342.1"/>
    </source>
</evidence>
<dbReference type="GeneID" id="136812814"/>
<feature type="transmembrane region" description="Helical" evidence="1">
    <location>
        <begin position="167"/>
        <end position="186"/>
    </location>
</feature>
<dbReference type="EnsemblMetazoa" id="CLYHEMT009342.1">
    <property type="protein sequence ID" value="CLYHEMP009342.1"/>
    <property type="gene ID" value="CLYHEMG009342"/>
</dbReference>
<accession>A0A7M5VB19</accession>
<keyword evidence="1" id="KW-0472">Membrane</keyword>
<evidence type="ECO:0000313" key="3">
    <source>
        <dbReference type="Proteomes" id="UP000594262"/>
    </source>
</evidence>
<reference evidence="2" key="1">
    <citation type="submission" date="2021-01" db="UniProtKB">
        <authorList>
            <consortium name="EnsemblMetazoa"/>
        </authorList>
    </citation>
    <scope>IDENTIFICATION</scope>
</reference>
<protein>
    <submittedName>
        <fullName evidence="2">Uncharacterized protein</fullName>
    </submittedName>
</protein>
<feature type="transmembrane region" description="Helical" evidence="1">
    <location>
        <begin position="67"/>
        <end position="91"/>
    </location>
</feature>
<keyword evidence="3" id="KW-1185">Reference proteome</keyword>
<sequence length="202" mass="24225">MNSGWHLNLDEMPFHLVVKLKERATAFLIFAFALHSAIEMVVHEMYVNFHCMLYGRVQEKERIFTEGLVPFCLVYFLTTHMMTVFGFYLWIQTERHPRHIWTNPSNNFRWKILFIYLICVHLGFFKGFHHLCDSLDAPKCNSHTVRRIEFKYFKPKYMDGTHFYPQFARMSLSSTMSMICLMYFYYLNTKKQSEINAAFHGL</sequence>